<reference evidence="3 4" key="2">
    <citation type="journal article" date="2017" name="Front. Plant Sci.">
        <title>Gene Classification and Mining of Molecular Markers Useful in Red Clover (Trifolium pratense) Breeding.</title>
        <authorList>
            <person name="Istvanek J."/>
            <person name="Dluhosova J."/>
            <person name="Dluhos P."/>
            <person name="Patkova L."/>
            <person name="Nedelnik J."/>
            <person name="Repkova J."/>
        </authorList>
    </citation>
    <scope>NUCLEOTIDE SEQUENCE [LARGE SCALE GENOMIC DNA]</scope>
    <source>
        <strain evidence="4">cv. Tatra</strain>
        <tissue evidence="3">Young leaves</tissue>
    </source>
</reference>
<dbReference type="InterPro" id="IPR046796">
    <property type="entry name" value="Transposase_32_dom"/>
</dbReference>
<dbReference type="Proteomes" id="UP000236291">
    <property type="component" value="Unassembled WGS sequence"/>
</dbReference>
<evidence type="ECO:0000313" key="4">
    <source>
        <dbReference type="Proteomes" id="UP000236291"/>
    </source>
</evidence>
<evidence type="ECO:0000313" key="3">
    <source>
        <dbReference type="EMBL" id="PNY01718.1"/>
    </source>
</evidence>
<proteinExistence type="predicted"/>
<name>A0A2K3NFA2_TRIPR</name>
<organism evidence="3 4">
    <name type="scientific">Trifolium pratense</name>
    <name type="common">Red clover</name>
    <dbReference type="NCBI Taxonomy" id="57577"/>
    <lineage>
        <taxon>Eukaryota</taxon>
        <taxon>Viridiplantae</taxon>
        <taxon>Streptophyta</taxon>
        <taxon>Embryophyta</taxon>
        <taxon>Tracheophyta</taxon>
        <taxon>Spermatophyta</taxon>
        <taxon>Magnoliopsida</taxon>
        <taxon>eudicotyledons</taxon>
        <taxon>Gunneridae</taxon>
        <taxon>Pentapetalae</taxon>
        <taxon>rosids</taxon>
        <taxon>fabids</taxon>
        <taxon>Fabales</taxon>
        <taxon>Fabaceae</taxon>
        <taxon>Papilionoideae</taxon>
        <taxon>50 kb inversion clade</taxon>
        <taxon>NPAAA clade</taxon>
        <taxon>Hologalegina</taxon>
        <taxon>IRL clade</taxon>
        <taxon>Trifolieae</taxon>
        <taxon>Trifolium</taxon>
    </lineage>
</organism>
<feature type="compositionally biased region" description="Acidic residues" evidence="1">
    <location>
        <begin position="531"/>
        <end position="568"/>
    </location>
</feature>
<evidence type="ECO:0000256" key="1">
    <source>
        <dbReference type="SAM" id="MobiDB-lite"/>
    </source>
</evidence>
<gene>
    <name evidence="3" type="ORF">L195_g025019</name>
</gene>
<evidence type="ECO:0000259" key="2">
    <source>
        <dbReference type="Pfam" id="PF20167"/>
    </source>
</evidence>
<feature type="domain" description="Putative plant transposon protein" evidence="2">
    <location>
        <begin position="312"/>
        <end position="445"/>
    </location>
</feature>
<sequence>MVHANKGKCDMNSSAYVNVKVMINYVIDSLKETVLETDVVQDVDTSLARENKQDETVLETGVVPNVDTPMGLETGVMPNVATFGAPDTVVGKNFPDTPGMTIGNSGANIVGHSESDESMKIASAEKDENKGPEVVVVDDLVAGDRSLKNAPSTGVAGRTRSRAGKSEVIASTPVHKSKPDKSAKMTGKKVVTGPPRTKSKVIPTSEVKKKNLKRKEAPSSESDFERETSVATSGGTSRRSVKGRKVHVTVPYAPLDNIYFHLENGSARWKYVYHRRLALERNLKENVFKCKNVADVIKHAGSMKTVSDLGNCYDRLVFVRGRCVHFSPSIINKYLGRSDEEVAELEVTDNEICRTITGNRLKQWPSQIKLSASQLSPLYAILNKIVVVNWVPTTHSSNVAKELGRFIYAVGTKARFDYGAYFFDATLEHAVSFALQLPIAFPTLLCGIILDQHPNILVDADGACRRSSELTVSKKLLSGTHVDAGVGTSAQQMAGTLTKKQMIAELTETSRSLEERKHQIDLVIAALKAEEEADQAEDEQDGHEEDEDSGTDGETEKMEEDSDESSSA</sequence>
<feature type="compositionally biased region" description="Basic and acidic residues" evidence="1">
    <location>
        <begin position="206"/>
        <end position="228"/>
    </location>
</feature>
<dbReference type="EMBL" id="ASHM01020463">
    <property type="protein sequence ID" value="PNY01718.1"/>
    <property type="molecule type" value="Genomic_DNA"/>
</dbReference>
<feature type="compositionally biased region" description="Polar residues" evidence="1">
    <location>
        <begin position="229"/>
        <end position="238"/>
    </location>
</feature>
<dbReference type="AlphaFoldDB" id="A0A2K3NFA2"/>
<comment type="caution">
    <text evidence="3">The sequence shown here is derived from an EMBL/GenBank/DDBJ whole genome shotgun (WGS) entry which is preliminary data.</text>
</comment>
<dbReference type="Pfam" id="PF20167">
    <property type="entry name" value="Transposase_32"/>
    <property type="match status" value="1"/>
</dbReference>
<feature type="region of interest" description="Disordered" evidence="1">
    <location>
        <begin position="148"/>
        <end position="238"/>
    </location>
</feature>
<feature type="region of interest" description="Disordered" evidence="1">
    <location>
        <begin position="526"/>
        <end position="568"/>
    </location>
</feature>
<reference evidence="3 4" key="1">
    <citation type="journal article" date="2014" name="Am. J. Bot.">
        <title>Genome assembly and annotation for red clover (Trifolium pratense; Fabaceae).</title>
        <authorList>
            <person name="Istvanek J."/>
            <person name="Jaros M."/>
            <person name="Krenek A."/>
            <person name="Repkova J."/>
        </authorList>
    </citation>
    <scope>NUCLEOTIDE SEQUENCE [LARGE SCALE GENOMIC DNA]</scope>
    <source>
        <strain evidence="4">cv. Tatra</strain>
        <tissue evidence="3">Young leaves</tissue>
    </source>
</reference>
<protein>
    <submittedName>
        <fullName evidence="3">Envelope-like protein</fullName>
    </submittedName>
</protein>
<accession>A0A2K3NFA2</accession>